<dbReference type="InterPro" id="IPR010262">
    <property type="entry name" value="Arylsulfotransferase_bact"/>
</dbReference>
<gene>
    <name evidence="2" type="ORF">CNF02_07225</name>
</gene>
<evidence type="ECO:0000313" key="2">
    <source>
        <dbReference type="EMBL" id="PDH33812.1"/>
    </source>
</evidence>
<comment type="caution">
    <text evidence="2">The sequence shown here is derived from an EMBL/GenBank/DDBJ whole genome shotgun (WGS) entry which is preliminary data.</text>
</comment>
<dbReference type="Proteomes" id="UP000219329">
    <property type="component" value="Unassembled WGS sequence"/>
</dbReference>
<name>A0A2A5WBL1_9GAMM</name>
<dbReference type="EMBL" id="NTJZ01000006">
    <property type="protein sequence ID" value="PDH33812.1"/>
    <property type="molecule type" value="Genomic_DNA"/>
</dbReference>
<feature type="chain" id="PRO_5013128439" evidence="1">
    <location>
        <begin position="28"/>
        <end position="474"/>
    </location>
</feature>
<dbReference type="InterPro" id="IPR053143">
    <property type="entry name" value="Arylsulfate_ST"/>
</dbReference>
<dbReference type="PANTHER" id="PTHR35340:SF5">
    <property type="entry name" value="ASST-DOMAIN-CONTAINING PROTEIN"/>
    <property type="match status" value="1"/>
</dbReference>
<dbReference type="PANTHER" id="PTHR35340">
    <property type="entry name" value="PQQ ENZYME REPEAT PROTEIN-RELATED"/>
    <property type="match status" value="1"/>
</dbReference>
<organism evidence="2 3">
    <name type="scientific">OM182 bacterium MED-G28</name>
    <dbReference type="NCBI Taxonomy" id="1986256"/>
    <lineage>
        <taxon>Bacteria</taxon>
        <taxon>Pseudomonadati</taxon>
        <taxon>Pseudomonadota</taxon>
        <taxon>Gammaproteobacteria</taxon>
        <taxon>OMG group</taxon>
        <taxon>OM182 clade</taxon>
    </lineage>
</organism>
<accession>A0A2A5WBL1</accession>
<evidence type="ECO:0000256" key="1">
    <source>
        <dbReference type="SAM" id="SignalP"/>
    </source>
</evidence>
<dbReference type="GO" id="GO:0004062">
    <property type="term" value="F:aryl sulfotransferase activity"/>
    <property type="evidence" value="ECO:0007669"/>
    <property type="project" value="InterPro"/>
</dbReference>
<dbReference type="AlphaFoldDB" id="A0A2A5WBL1"/>
<protein>
    <submittedName>
        <fullName evidence="2">Thioredoxin</fullName>
    </submittedName>
</protein>
<sequence>MDKKNRWLRLMLAGLITIVLENPSTNAVVSVFPTGTTIYKPDKTWNGYTIIDAADGQGTVLLDMNGNELRRWPELDGMGPFRILPGGYIMGGDVRRNPYQESVVLKQLDWDGNEVWRYDRAEETAVPSQSIESGEAKEDDKVWASRQHHDWQREGDHIGYYSPTTAPLTSSGKTMVLAHKNVYAPAVSNMRLEDDYIYEVDWEGNVLWEWLASDHIDEFGFSEDARNAIFRSTEFDEDRQSADWLHINSANYLGPNKWYKAGDERFHPDHIMISSRTANIIAIIARDGSITWRLGPDYSIDQKLNEIGQIIGQHNPHLIPEGLPGAGNLLVFDNGGTAGYGFSNPAAPDGVNSMTRDSSRVLEINPSTLEVVWEYTKTGTQRFQFYSWYVSNAQRLPNGNTMVNEGMNGRVFELTPEEEIVWEYVSPFFSDTDPPSHRIYRAYRLPYDWIPQLELPEERPVIPPALGEFRIPAQ</sequence>
<reference evidence="2 3" key="1">
    <citation type="submission" date="2017-08" db="EMBL/GenBank/DDBJ databases">
        <title>Fine stratification of microbial communities through a metagenomic profile of the photic zone.</title>
        <authorList>
            <person name="Haro-Moreno J.M."/>
            <person name="Lopez-Perez M."/>
            <person name="De La Torre J."/>
            <person name="Picazo A."/>
            <person name="Camacho A."/>
            <person name="Rodriguez-Valera F."/>
        </authorList>
    </citation>
    <scope>NUCLEOTIDE SEQUENCE [LARGE SCALE GENOMIC DNA]</scope>
    <source>
        <strain evidence="2">MED-G28</strain>
    </source>
</reference>
<dbReference type="Pfam" id="PF05935">
    <property type="entry name" value="Arylsulfotrans"/>
    <property type="match status" value="1"/>
</dbReference>
<proteinExistence type="predicted"/>
<feature type="signal peptide" evidence="1">
    <location>
        <begin position="1"/>
        <end position="27"/>
    </location>
</feature>
<evidence type="ECO:0000313" key="3">
    <source>
        <dbReference type="Proteomes" id="UP000219329"/>
    </source>
</evidence>
<keyword evidence="1" id="KW-0732">Signal</keyword>